<evidence type="ECO:0000259" key="1">
    <source>
        <dbReference type="Pfam" id="PF12697"/>
    </source>
</evidence>
<feature type="domain" description="AB hydrolase-1" evidence="1">
    <location>
        <begin position="32"/>
        <end position="257"/>
    </location>
</feature>
<evidence type="ECO:0000313" key="2">
    <source>
        <dbReference type="EMBL" id="TFC75805.1"/>
    </source>
</evidence>
<dbReference type="InterPro" id="IPR029058">
    <property type="entry name" value="AB_hydrolase_fold"/>
</dbReference>
<organism evidence="2 3">
    <name type="scientific">Cryobacterium cheniae</name>
    <dbReference type="NCBI Taxonomy" id="1259262"/>
    <lineage>
        <taxon>Bacteria</taxon>
        <taxon>Bacillati</taxon>
        <taxon>Actinomycetota</taxon>
        <taxon>Actinomycetes</taxon>
        <taxon>Micrococcales</taxon>
        <taxon>Microbacteriaceae</taxon>
        <taxon>Cryobacterium</taxon>
    </lineage>
</organism>
<dbReference type="PANTHER" id="PTHR43194:SF2">
    <property type="entry name" value="PEROXISOMAL MEMBRANE PROTEIN LPX1"/>
    <property type="match status" value="1"/>
</dbReference>
<reference evidence="2 3" key="1">
    <citation type="submission" date="2019-03" db="EMBL/GenBank/DDBJ databases">
        <title>Genomics of glacier-inhabiting Cryobacterium strains.</title>
        <authorList>
            <person name="Liu Q."/>
            <person name="Xin Y.-H."/>
        </authorList>
    </citation>
    <scope>NUCLEOTIDE SEQUENCE [LARGE SCALE GENOMIC DNA]</scope>
    <source>
        <strain evidence="2 3">TMT2-48-2</strain>
    </source>
</reference>
<dbReference type="OrthoDB" id="63519at2"/>
<protein>
    <submittedName>
        <fullName evidence="2">Alpha/beta hydrolase</fullName>
    </submittedName>
</protein>
<name>A0A4R8XHQ9_9MICO</name>
<gene>
    <name evidence="2" type="ORF">E3T23_14755</name>
</gene>
<comment type="caution">
    <text evidence="2">The sequence shown here is derived from an EMBL/GenBank/DDBJ whole genome shotgun (WGS) entry which is preliminary data.</text>
</comment>
<dbReference type="EMBL" id="SOGN01000071">
    <property type="protein sequence ID" value="TFC75805.1"/>
    <property type="molecule type" value="Genomic_DNA"/>
</dbReference>
<dbReference type="InterPro" id="IPR050228">
    <property type="entry name" value="Carboxylesterase_BioH"/>
</dbReference>
<dbReference type="InterPro" id="IPR000073">
    <property type="entry name" value="AB_hydrolase_1"/>
</dbReference>
<dbReference type="SUPFAM" id="SSF53474">
    <property type="entry name" value="alpha/beta-Hydrolases"/>
    <property type="match status" value="1"/>
</dbReference>
<dbReference type="GO" id="GO:0016787">
    <property type="term" value="F:hydrolase activity"/>
    <property type="evidence" value="ECO:0007669"/>
    <property type="project" value="UniProtKB-KW"/>
</dbReference>
<keyword evidence="3" id="KW-1185">Reference proteome</keyword>
<dbReference type="Proteomes" id="UP000298433">
    <property type="component" value="Unassembled WGS sequence"/>
</dbReference>
<evidence type="ECO:0000313" key="3">
    <source>
        <dbReference type="Proteomes" id="UP000298433"/>
    </source>
</evidence>
<dbReference type="AlphaFoldDB" id="A0A4R8XHQ9"/>
<dbReference type="PRINTS" id="PR00111">
    <property type="entry name" value="ABHYDROLASE"/>
</dbReference>
<keyword evidence="2" id="KW-0378">Hydrolase</keyword>
<dbReference type="Pfam" id="PF12697">
    <property type="entry name" value="Abhydrolase_6"/>
    <property type="match status" value="1"/>
</dbReference>
<dbReference type="PANTHER" id="PTHR43194">
    <property type="entry name" value="HYDROLASE ALPHA/BETA FOLD FAMILY"/>
    <property type="match status" value="1"/>
</dbReference>
<accession>A0A4R8XHQ9</accession>
<sequence length="271" mass="29621">MPAWRMTFSRRSVQSEGVTISYLDSGLVGSTVVILHGLAGSATEFIPTAESLSDFRVILVDQRGHGHSTRVPADTSRAAFVADVVRVIEAEVDGAVALVGQSMGAHTAMMVAAARPDLVERLVLLESGAGSGNPAENATMGDHLRSWPLPFVDKTTAREYLGNGPLEQAWIADLEPRHEGLYPRFDPEVMVQTLDAVAVPRWTEWESVSAPALVVYASGGIFSEEDKAEFVRRGQRAQLIEIPDASHDAHLDAFDRWIEILHAFLRQDQPR</sequence>
<proteinExistence type="predicted"/>
<dbReference type="Gene3D" id="3.40.50.1820">
    <property type="entry name" value="alpha/beta hydrolase"/>
    <property type="match status" value="1"/>
</dbReference>